<dbReference type="InterPro" id="IPR000719">
    <property type="entry name" value="Prot_kinase_dom"/>
</dbReference>
<feature type="compositionally biased region" description="Basic and acidic residues" evidence="10">
    <location>
        <begin position="580"/>
        <end position="601"/>
    </location>
</feature>
<keyword evidence="4 9" id="KW-0547">Nucleotide-binding</keyword>
<keyword evidence="6 9" id="KW-0067">ATP-binding</keyword>
<dbReference type="FunFam" id="1.10.510.10:FF:000541">
    <property type="entry name" value="CMGC/SRPK protein kinase"/>
    <property type="match status" value="1"/>
</dbReference>
<evidence type="ECO:0000313" key="14">
    <source>
        <dbReference type="Proteomes" id="UP000324748"/>
    </source>
</evidence>
<dbReference type="PANTHER" id="PTHR47634:SF9">
    <property type="entry name" value="PROTEIN KINASE DOMAIN-CONTAINING PROTEIN-RELATED"/>
    <property type="match status" value="1"/>
</dbReference>
<feature type="region of interest" description="Disordered" evidence="10">
    <location>
        <begin position="221"/>
        <end position="256"/>
    </location>
</feature>
<dbReference type="EMBL" id="VSWC01000170">
    <property type="protein sequence ID" value="KAA1072393.1"/>
    <property type="molecule type" value="Genomic_DNA"/>
</dbReference>
<sequence>MASSTNLNPIGSPGAASDASYESIQTDEEEKPSDYDKGGYHPVTIGETFCDGRYLIVRKLGWGHFSTVWLAHDTHLNRHVALKVVKSAHHYTETAEDEIRLLQRVVTASPNHPGRRHVVSLLDSFRHRGPNGSHVCMVFEVLGENLLGLIKRYQYRGVPEHIVRQISKQVLLGLDYLHRECGIIHTDLKPENVLICIEDVESVVRAELETCPAAVPTKLVGVPPSQGRGGAQTPRNGIFITGSQPLPSPSGSFGTSPVIEKLAFQMSKISDGASNEQSSSESSNKPGSSEKKNSSTFPKVNPDPSSQRPGPSLLSQTAPNSNKSNGILTNEGSSNTPNSQAYPPHDYATLSQTPANQSPTSSPAPTGRVGGADCARPAGESTDRTPLPPEAPYDPRSLERITVKIADLGNASWTNNHFTDDIQTRQYRSPEAILGSKWGTPVDIWSASCMIFELLTGDYLFNPDAVAKRYTKDDDHIAQIIELVGPFPTPVALSGKFSYEIFNRKGELRHIHKLKHWPLEAVLKEKYCLDKQAAIDLTSFLEPMLNVVPEKRATAERMLKHCWLEGVVVMGELEAAAVSEQKKSLEGASKADNEGETERPSESAPSSSPLAPDSSRASSVSTRRTSIAGSSSKLKITGSTGAGPAKGTPLGKAPAAVAVSTADSATRNVDGSQAQRSVSGSQSRLKAGSPTTVLVG</sequence>
<feature type="compositionally biased region" description="Polar residues" evidence="10">
    <location>
        <begin position="627"/>
        <end position="639"/>
    </location>
</feature>
<dbReference type="PANTHER" id="PTHR47634">
    <property type="entry name" value="PROTEIN KINASE DOMAIN-CONTAINING PROTEIN-RELATED"/>
    <property type="match status" value="1"/>
</dbReference>
<name>A0A5B0M862_PUCGR</name>
<comment type="caution">
    <text evidence="12">The sequence shown here is derived from an EMBL/GenBank/DDBJ whole genome shotgun (WGS) entry which is preliminary data.</text>
</comment>
<dbReference type="AlphaFoldDB" id="A0A5B0M862"/>
<evidence type="ECO:0000256" key="1">
    <source>
        <dbReference type="ARBA" id="ARBA00012513"/>
    </source>
</evidence>
<keyword evidence="3" id="KW-0808">Transferase</keyword>
<dbReference type="FunFam" id="3.30.200.20:FF:000076">
    <property type="entry name" value="CMGC/SRPK protein kinase"/>
    <property type="match status" value="1"/>
</dbReference>
<dbReference type="FunFam" id="1.10.510.10:FF:000409">
    <property type="entry name" value="CMGC/SRPK protein kinase"/>
    <property type="match status" value="1"/>
</dbReference>
<dbReference type="GO" id="GO:0050684">
    <property type="term" value="P:regulation of mRNA processing"/>
    <property type="evidence" value="ECO:0007669"/>
    <property type="project" value="TreeGrafter"/>
</dbReference>
<feature type="region of interest" description="Disordered" evidence="10">
    <location>
        <begin position="270"/>
        <end position="398"/>
    </location>
</feature>
<evidence type="ECO:0000259" key="11">
    <source>
        <dbReference type="PROSITE" id="PS50011"/>
    </source>
</evidence>
<reference evidence="14 15" key="1">
    <citation type="submission" date="2019-05" db="EMBL/GenBank/DDBJ databases">
        <title>Emergence of the Ug99 lineage of the wheat stem rust pathogen through somatic hybridization.</title>
        <authorList>
            <person name="Li F."/>
            <person name="Upadhyaya N.M."/>
            <person name="Sperschneider J."/>
            <person name="Matny O."/>
            <person name="Nguyen-Phuc H."/>
            <person name="Mago R."/>
            <person name="Raley C."/>
            <person name="Miller M.E."/>
            <person name="Silverstein K.A.T."/>
            <person name="Henningsen E."/>
            <person name="Hirsch C.D."/>
            <person name="Visser B."/>
            <person name="Pretorius Z.A."/>
            <person name="Steffenson B.J."/>
            <person name="Schwessinger B."/>
            <person name="Dodds P.N."/>
            <person name="Figueroa M."/>
        </authorList>
    </citation>
    <scope>NUCLEOTIDE SEQUENCE [LARGE SCALE GENOMIC DNA]</scope>
    <source>
        <strain evidence="12">21-0</strain>
        <strain evidence="13 15">Ug99</strain>
    </source>
</reference>
<accession>A0A5B0M862</accession>
<feature type="region of interest" description="Disordered" evidence="10">
    <location>
        <begin position="1"/>
        <end position="39"/>
    </location>
</feature>
<feature type="compositionally biased region" description="Low complexity" evidence="10">
    <location>
        <begin position="602"/>
        <end position="626"/>
    </location>
</feature>
<feature type="compositionally biased region" description="Polar residues" evidence="10">
    <location>
        <begin position="303"/>
        <end position="341"/>
    </location>
</feature>
<protein>
    <recommendedName>
        <fullName evidence="1">non-specific serine/threonine protein kinase</fullName>
        <ecNumber evidence="1">2.7.11.1</ecNumber>
    </recommendedName>
</protein>
<dbReference type="EC" id="2.7.11.1" evidence="1"/>
<dbReference type="InterPro" id="IPR017441">
    <property type="entry name" value="Protein_kinase_ATP_BS"/>
</dbReference>
<feature type="compositionally biased region" description="Low complexity" evidence="10">
    <location>
        <begin position="653"/>
        <end position="666"/>
    </location>
</feature>
<evidence type="ECO:0000313" key="15">
    <source>
        <dbReference type="Proteomes" id="UP000325313"/>
    </source>
</evidence>
<dbReference type="GO" id="GO:0005634">
    <property type="term" value="C:nucleus"/>
    <property type="evidence" value="ECO:0007669"/>
    <property type="project" value="TreeGrafter"/>
</dbReference>
<evidence type="ECO:0000256" key="6">
    <source>
        <dbReference type="ARBA" id="ARBA00022840"/>
    </source>
</evidence>
<feature type="domain" description="Protein kinase" evidence="11">
    <location>
        <begin position="54"/>
        <end position="564"/>
    </location>
</feature>
<dbReference type="Proteomes" id="UP000324748">
    <property type="component" value="Unassembled WGS sequence"/>
</dbReference>
<dbReference type="Gene3D" id="1.10.510.10">
    <property type="entry name" value="Transferase(Phosphotransferase) domain 1"/>
    <property type="match status" value="1"/>
</dbReference>
<proteinExistence type="predicted"/>
<feature type="compositionally biased region" description="Polar residues" evidence="10">
    <location>
        <begin position="241"/>
        <end position="255"/>
    </location>
</feature>
<dbReference type="SUPFAM" id="SSF56112">
    <property type="entry name" value="Protein kinase-like (PK-like)"/>
    <property type="match status" value="1"/>
</dbReference>
<keyword evidence="14" id="KW-1185">Reference proteome</keyword>
<dbReference type="InterPro" id="IPR008271">
    <property type="entry name" value="Ser/Thr_kinase_AS"/>
</dbReference>
<keyword evidence="5 12" id="KW-0418">Kinase</keyword>
<dbReference type="Gene3D" id="3.30.200.20">
    <property type="entry name" value="Phosphorylase Kinase, domain 1"/>
    <property type="match status" value="1"/>
</dbReference>
<evidence type="ECO:0000256" key="4">
    <source>
        <dbReference type="ARBA" id="ARBA00022741"/>
    </source>
</evidence>
<dbReference type="GO" id="GO:0004674">
    <property type="term" value="F:protein serine/threonine kinase activity"/>
    <property type="evidence" value="ECO:0007669"/>
    <property type="project" value="UniProtKB-KW"/>
</dbReference>
<evidence type="ECO:0000256" key="2">
    <source>
        <dbReference type="ARBA" id="ARBA00022527"/>
    </source>
</evidence>
<evidence type="ECO:0000313" key="13">
    <source>
        <dbReference type="EMBL" id="KAA1120352.1"/>
    </source>
</evidence>
<dbReference type="Pfam" id="PF00069">
    <property type="entry name" value="Pkinase"/>
    <property type="match status" value="2"/>
</dbReference>
<organism evidence="12 14">
    <name type="scientific">Puccinia graminis f. sp. tritici</name>
    <dbReference type="NCBI Taxonomy" id="56615"/>
    <lineage>
        <taxon>Eukaryota</taxon>
        <taxon>Fungi</taxon>
        <taxon>Dikarya</taxon>
        <taxon>Basidiomycota</taxon>
        <taxon>Pucciniomycotina</taxon>
        <taxon>Pucciniomycetes</taxon>
        <taxon>Pucciniales</taxon>
        <taxon>Pucciniaceae</taxon>
        <taxon>Puccinia</taxon>
    </lineage>
</organism>
<dbReference type="GO" id="GO:0005737">
    <property type="term" value="C:cytoplasm"/>
    <property type="evidence" value="ECO:0007669"/>
    <property type="project" value="TreeGrafter"/>
</dbReference>
<dbReference type="EMBL" id="VDEP01000245">
    <property type="protein sequence ID" value="KAA1120352.1"/>
    <property type="molecule type" value="Genomic_DNA"/>
</dbReference>
<dbReference type="SMART" id="SM00220">
    <property type="entry name" value="S_TKc"/>
    <property type="match status" value="1"/>
</dbReference>
<dbReference type="OrthoDB" id="2649at2759"/>
<evidence type="ECO:0000256" key="7">
    <source>
        <dbReference type="ARBA" id="ARBA00047899"/>
    </source>
</evidence>
<evidence type="ECO:0000256" key="9">
    <source>
        <dbReference type="PROSITE-ProRule" id="PRU10141"/>
    </source>
</evidence>
<feature type="binding site" evidence="9">
    <location>
        <position position="83"/>
    </location>
    <ligand>
        <name>ATP</name>
        <dbReference type="ChEBI" id="CHEBI:30616"/>
    </ligand>
</feature>
<evidence type="ECO:0000256" key="8">
    <source>
        <dbReference type="ARBA" id="ARBA00048679"/>
    </source>
</evidence>
<evidence type="ECO:0000313" key="12">
    <source>
        <dbReference type="EMBL" id="KAA1072393.1"/>
    </source>
</evidence>
<dbReference type="GO" id="GO:0005524">
    <property type="term" value="F:ATP binding"/>
    <property type="evidence" value="ECO:0007669"/>
    <property type="project" value="UniProtKB-UniRule"/>
</dbReference>
<comment type="catalytic activity">
    <reaction evidence="7">
        <text>L-threonyl-[protein] + ATP = O-phospho-L-threonyl-[protein] + ADP + H(+)</text>
        <dbReference type="Rhea" id="RHEA:46608"/>
        <dbReference type="Rhea" id="RHEA-COMP:11060"/>
        <dbReference type="Rhea" id="RHEA-COMP:11605"/>
        <dbReference type="ChEBI" id="CHEBI:15378"/>
        <dbReference type="ChEBI" id="CHEBI:30013"/>
        <dbReference type="ChEBI" id="CHEBI:30616"/>
        <dbReference type="ChEBI" id="CHEBI:61977"/>
        <dbReference type="ChEBI" id="CHEBI:456216"/>
        <dbReference type="EC" id="2.7.11.1"/>
    </reaction>
</comment>
<keyword evidence="2 12" id="KW-0723">Serine/threonine-protein kinase</keyword>
<dbReference type="InterPro" id="IPR051334">
    <property type="entry name" value="SRPK"/>
</dbReference>
<evidence type="ECO:0000256" key="10">
    <source>
        <dbReference type="SAM" id="MobiDB-lite"/>
    </source>
</evidence>
<feature type="region of interest" description="Disordered" evidence="10">
    <location>
        <begin position="580"/>
        <end position="696"/>
    </location>
</feature>
<feature type="compositionally biased region" description="Polar residues" evidence="10">
    <location>
        <begin position="667"/>
        <end position="696"/>
    </location>
</feature>
<dbReference type="GO" id="GO:0000245">
    <property type="term" value="P:spliceosomal complex assembly"/>
    <property type="evidence" value="ECO:0007669"/>
    <property type="project" value="TreeGrafter"/>
</dbReference>
<dbReference type="Proteomes" id="UP000325313">
    <property type="component" value="Unassembled WGS sequence"/>
</dbReference>
<dbReference type="PROSITE" id="PS00108">
    <property type="entry name" value="PROTEIN_KINASE_ST"/>
    <property type="match status" value="1"/>
</dbReference>
<dbReference type="PROSITE" id="PS00107">
    <property type="entry name" value="PROTEIN_KINASE_ATP"/>
    <property type="match status" value="1"/>
</dbReference>
<dbReference type="PROSITE" id="PS50011">
    <property type="entry name" value="PROTEIN_KINASE_DOM"/>
    <property type="match status" value="1"/>
</dbReference>
<gene>
    <name evidence="12" type="primary">DSK1_4</name>
    <name evidence="13" type="synonym">DSK1_1</name>
    <name evidence="12" type="ORF">PGT21_033779</name>
    <name evidence="13" type="ORF">PGTUg99_017632</name>
</gene>
<dbReference type="InterPro" id="IPR011009">
    <property type="entry name" value="Kinase-like_dom_sf"/>
</dbReference>
<evidence type="ECO:0000256" key="5">
    <source>
        <dbReference type="ARBA" id="ARBA00022777"/>
    </source>
</evidence>
<comment type="catalytic activity">
    <reaction evidence="8">
        <text>L-seryl-[protein] + ATP = O-phospho-L-seryl-[protein] + ADP + H(+)</text>
        <dbReference type="Rhea" id="RHEA:17989"/>
        <dbReference type="Rhea" id="RHEA-COMP:9863"/>
        <dbReference type="Rhea" id="RHEA-COMP:11604"/>
        <dbReference type="ChEBI" id="CHEBI:15378"/>
        <dbReference type="ChEBI" id="CHEBI:29999"/>
        <dbReference type="ChEBI" id="CHEBI:30616"/>
        <dbReference type="ChEBI" id="CHEBI:83421"/>
        <dbReference type="ChEBI" id="CHEBI:456216"/>
        <dbReference type="EC" id="2.7.11.1"/>
    </reaction>
</comment>
<feature type="compositionally biased region" description="Low complexity" evidence="10">
    <location>
        <begin position="274"/>
        <end position="287"/>
    </location>
</feature>
<evidence type="ECO:0000256" key="3">
    <source>
        <dbReference type="ARBA" id="ARBA00022679"/>
    </source>
</evidence>
<feature type="compositionally biased region" description="Polar residues" evidence="10">
    <location>
        <begin position="349"/>
        <end position="364"/>
    </location>
</feature>